<dbReference type="Pfam" id="PF00872">
    <property type="entry name" value="Transposase_mut"/>
    <property type="match status" value="1"/>
</dbReference>
<evidence type="ECO:0000256" key="2">
    <source>
        <dbReference type="ARBA" id="ARBA00010961"/>
    </source>
</evidence>
<comment type="similarity">
    <text evidence="2 6">Belongs to the transposase mutator family.</text>
</comment>
<evidence type="ECO:0000313" key="7">
    <source>
        <dbReference type="EMBL" id="MFD1677558.1"/>
    </source>
</evidence>
<keyword evidence="6" id="KW-0814">Transposable element</keyword>
<comment type="caution">
    <text evidence="7">The sequence shown here is derived from an EMBL/GenBank/DDBJ whole genome shotgun (WGS) entry which is preliminary data.</text>
</comment>
<comment type="function">
    <text evidence="1 6">Required for the transposition of the insertion element.</text>
</comment>
<proteinExistence type="inferred from homology"/>
<evidence type="ECO:0000256" key="5">
    <source>
        <dbReference type="ARBA" id="ARBA00023172"/>
    </source>
</evidence>
<feature type="non-terminal residue" evidence="7">
    <location>
        <position position="1"/>
    </location>
</feature>
<keyword evidence="8" id="KW-1185">Reference proteome</keyword>
<dbReference type="PANTHER" id="PTHR33217:SF8">
    <property type="entry name" value="MUTATOR FAMILY TRANSPOSASE"/>
    <property type="match status" value="1"/>
</dbReference>
<reference evidence="8" key="1">
    <citation type="journal article" date="2019" name="Int. J. Syst. Evol. Microbiol.">
        <title>The Global Catalogue of Microorganisms (GCM) 10K type strain sequencing project: providing services to taxonomists for standard genome sequencing and annotation.</title>
        <authorList>
            <consortium name="The Broad Institute Genomics Platform"/>
            <consortium name="The Broad Institute Genome Sequencing Center for Infectious Disease"/>
            <person name="Wu L."/>
            <person name="Ma J."/>
        </authorList>
    </citation>
    <scope>NUCLEOTIDE SEQUENCE [LARGE SCALE GENOMIC DNA]</scope>
    <source>
        <strain evidence="8">CGMCC 1.12286</strain>
    </source>
</reference>
<dbReference type="EMBL" id="JBHUCX010000094">
    <property type="protein sequence ID" value="MFD1677558.1"/>
    <property type="molecule type" value="Genomic_DNA"/>
</dbReference>
<keyword evidence="5 6" id="KW-0233">DNA recombination</keyword>
<organism evidence="7 8">
    <name type="scientific">Alicyclobacillus fodiniaquatilis</name>
    <dbReference type="NCBI Taxonomy" id="1661150"/>
    <lineage>
        <taxon>Bacteria</taxon>
        <taxon>Bacillati</taxon>
        <taxon>Bacillota</taxon>
        <taxon>Bacilli</taxon>
        <taxon>Bacillales</taxon>
        <taxon>Alicyclobacillaceae</taxon>
        <taxon>Alicyclobacillus</taxon>
    </lineage>
</organism>
<dbReference type="Proteomes" id="UP001597079">
    <property type="component" value="Unassembled WGS sequence"/>
</dbReference>
<dbReference type="PANTHER" id="PTHR33217">
    <property type="entry name" value="TRANSPOSASE FOR INSERTION SEQUENCE ELEMENT IS1081"/>
    <property type="match status" value="1"/>
</dbReference>
<protein>
    <recommendedName>
        <fullName evidence="6">Mutator family transposase</fullName>
    </recommendedName>
</protein>
<evidence type="ECO:0000256" key="3">
    <source>
        <dbReference type="ARBA" id="ARBA00022578"/>
    </source>
</evidence>
<dbReference type="RefSeq" id="WP_377945472.1">
    <property type="nucleotide sequence ID" value="NZ_JBHUCX010000094.1"/>
</dbReference>
<accession>A0ABW4JQX9</accession>
<keyword evidence="3 6" id="KW-0815">Transposition</keyword>
<evidence type="ECO:0000256" key="6">
    <source>
        <dbReference type="RuleBase" id="RU365089"/>
    </source>
</evidence>
<evidence type="ECO:0000313" key="8">
    <source>
        <dbReference type="Proteomes" id="UP001597079"/>
    </source>
</evidence>
<evidence type="ECO:0000256" key="1">
    <source>
        <dbReference type="ARBA" id="ARBA00002190"/>
    </source>
</evidence>
<evidence type="ECO:0000256" key="4">
    <source>
        <dbReference type="ARBA" id="ARBA00023125"/>
    </source>
</evidence>
<gene>
    <name evidence="7" type="ORF">ACFSB2_23125</name>
</gene>
<keyword evidence="4 6" id="KW-0238">DNA-binding</keyword>
<dbReference type="InterPro" id="IPR001207">
    <property type="entry name" value="Transposase_mutator"/>
</dbReference>
<sequence>EDILITCVDNLKGFSEAISACYPKADIQKCVVHQIRNSLKYVSYKDYKSVTAALKPIYKANTEDAALVELDMFEETWGKKYPLVVRSWRANWDELATFFRYPPEMRRIIYTTNLIEGYHRQLRKVTKGKSIFPTDESLTKMLYLATMEVTKRWTMRVQHWGQILSQLIIYFPDRVENYIR</sequence>
<name>A0ABW4JQX9_9BACL</name>